<gene>
    <name evidence="2" type="ORF">DL764_010008</name>
</gene>
<dbReference type="STRING" id="155417.A0A4Q4SWC5"/>
<evidence type="ECO:0000313" key="3">
    <source>
        <dbReference type="Proteomes" id="UP000293360"/>
    </source>
</evidence>
<dbReference type="Pfam" id="PF01738">
    <property type="entry name" value="DLH"/>
    <property type="match status" value="1"/>
</dbReference>
<dbReference type="EMBL" id="QJNU01001100">
    <property type="protein sequence ID" value="RYO79601.1"/>
    <property type="molecule type" value="Genomic_DNA"/>
</dbReference>
<evidence type="ECO:0000313" key="2">
    <source>
        <dbReference type="EMBL" id="RYO79601.1"/>
    </source>
</evidence>
<comment type="caution">
    <text evidence="2">The sequence shown here is derived from an EMBL/GenBank/DDBJ whole genome shotgun (WGS) entry which is preliminary data.</text>
</comment>
<dbReference type="Proteomes" id="UP000293360">
    <property type="component" value="Unassembled WGS sequence"/>
</dbReference>
<dbReference type="Gene3D" id="3.40.50.1820">
    <property type="entry name" value="alpha/beta hydrolase"/>
    <property type="match status" value="1"/>
</dbReference>
<sequence length="249" mass="27813">MSVSECCVKGFKWDGEPAGRVGKLGNNDVYIAGDNPEAAVLYVHDLLGWSFPNARLFADHLAEELKTTVYVPDFFGGEVVSFELVLTGQFDKIDLPGFLGRNGREMREPEIFDCARELRKKHEKVGAIGFCYGGWASFRLGAREHNPPLVDCISVGHPSLLTKKDIDEVAVPVQVLSPEHDPMYSPEMRLHTFETLMKLSLPFDYQHFPKVEHGCLVRGDDKQPGEREAMVRGKNAAVAWFKQFLSSAA</sequence>
<dbReference type="PANTHER" id="PTHR17630">
    <property type="entry name" value="DIENELACTONE HYDROLASE"/>
    <property type="match status" value="1"/>
</dbReference>
<dbReference type="AlphaFoldDB" id="A0A4Q4SWC5"/>
<proteinExistence type="predicted"/>
<dbReference type="InterPro" id="IPR029058">
    <property type="entry name" value="AB_hydrolase_fold"/>
</dbReference>
<dbReference type="SUPFAM" id="SSF53474">
    <property type="entry name" value="alpha/beta-Hydrolases"/>
    <property type="match status" value="1"/>
</dbReference>
<dbReference type="InterPro" id="IPR002925">
    <property type="entry name" value="Dienelactn_hydro"/>
</dbReference>
<name>A0A4Q4SWC5_9PEZI</name>
<feature type="domain" description="Dienelactone hydrolase" evidence="1">
    <location>
        <begin position="35"/>
        <end position="244"/>
    </location>
</feature>
<organism evidence="2 3">
    <name type="scientific">Monosporascus ibericus</name>
    <dbReference type="NCBI Taxonomy" id="155417"/>
    <lineage>
        <taxon>Eukaryota</taxon>
        <taxon>Fungi</taxon>
        <taxon>Dikarya</taxon>
        <taxon>Ascomycota</taxon>
        <taxon>Pezizomycotina</taxon>
        <taxon>Sordariomycetes</taxon>
        <taxon>Xylariomycetidae</taxon>
        <taxon>Xylariales</taxon>
        <taxon>Xylariales incertae sedis</taxon>
        <taxon>Monosporascus</taxon>
    </lineage>
</organism>
<reference evidence="2 3" key="1">
    <citation type="submission" date="2018-06" db="EMBL/GenBank/DDBJ databases">
        <title>Complete Genomes of Monosporascus.</title>
        <authorList>
            <person name="Robinson A.J."/>
            <person name="Natvig D.O."/>
        </authorList>
    </citation>
    <scope>NUCLEOTIDE SEQUENCE [LARGE SCALE GENOMIC DNA]</scope>
    <source>
        <strain evidence="2 3">CBS 110550</strain>
    </source>
</reference>
<evidence type="ECO:0000259" key="1">
    <source>
        <dbReference type="Pfam" id="PF01738"/>
    </source>
</evidence>
<protein>
    <recommendedName>
        <fullName evidence="1">Dienelactone hydrolase domain-containing protein</fullName>
    </recommendedName>
</protein>
<accession>A0A4Q4SWC5</accession>
<dbReference type="PANTHER" id="PTHR17630:SF55">
    <property type="entry name" value="DIENELACTONE HYDROLASE FAMILY PROTEIN (AFU_ORTHOLOGUE AFUA_1G01900)"/>
    <property type="match status" value="1"/>
</dbReference>
<keyword evidence="3" id="KW-1185">Reference proteome</keyword>
<dbReference type="OrthoDB" id="10019231at2759"/>
<dbReference type="GO" id="GO:0016787">
    <property type="term" value="F:hydrolase activity"/>
    <property type="evidence" value="ECO:0007669"/>
    <property type="project" value="InterPro"/>
</dbReference>